<evidence type="ECO:0000256" key="6">
    <source>
        <dbReference type="ARBA" id="ARBA00022617"/>
    </source>
</evidence>
<dbReference type="PANTHER" id="PTHR10978:SF5">
    <property type="entry name" value="SUCCINATE DEHYDROGENASE CYTOCHROME B560 SUBUNIT, MITOCHONDRIAL"/>
    <property type="match status" value="1"/>
</dbReference>
<evidence type="ECO:0000256" key="8">
    <source>
        <dbReference type="ARBA" id="ARBA00022723"/>
    </source>
</evidence>
<keyword evidence="8" id="KW-0479">Metal-binding</keyword>
<organism evidence="14 15">
    <name type="scientific">Marinomonas rhodophyticola</name>
    <dbReference type="NCBI Taxonomy" id="2992803"/>
    <lineage>
        <taxon>Bacteria</taxon>
        <taxon>Pseudomonadati</taxon>
        <taxon>Pseudomonadota</taxon>
        <taxon>Gammaproteobacteria</taxon>
        <taxon>Oceanospirillales</taxon>
        <taxon>Oceanospirillaceae</taxon>
        <taxon>Marinomonas</taxon>
    </lineage>
</organism>
<keyword evidence="15" id="KW-1185">Reference proteome</keyword>
<dbReference type="PIRSF" id="PIRSF000178">
    <property type="entry name" value="SDH_cyt_b560"/>
    <property type="match status" value="1"/>
</dbReference>
<comment type="subunit">
    <text evidence="12">Part of an enzyme complex containing four subunits: a flavoprotein, an iron-sulfur protein, plus two membrane-anchoring proteins, SdhC and SdhD. The complex can form homotrimers.</text>
</comment>
<dbReference type="CDD" id="cd03499">
    <property type="entry name" value="SQR_TypeC_SdhC"/>
    <property type="match status" value="1"/>
</dbReference>
<evidence type="ECO:0000256" key="1">
    <source>
        <dbReference type="ARBA" id="ARBA00001971"/>
    </source>
</evidence>
<comment type="caution">
    <text evidence="14">The sequence shown here is derived from an EMBL/GenBank/DDBJ whole genome shotgun (WGS) entry which is preliminary data.</text>
</comment>
<keyword evidence="9 13" id="KW-1133">Transmembrane helix</keyword>
<evidence type="ECO:0000256" key="12">
    <source>
        <dbReference type="ARBA" id="ARBA00025912"/>
    </source>
</evidence>
<evidence type="ECO:0000256" key="5">
    <source>
        <dbReference type="ARBA" id="ARBA00020076"/>
    </source>
</evidence>
<evidence type="ECO:0000313" key="14">
    <source>
        <dbReference type="EMBL" id="MCW4628112.1"/>
    </source>
</evidence>
<accession>A0ABT3KDC0</accession>
<comment type="cofactor">
    <cofactor evidence="1">
        <name>heme</name>
        <dbReference type="ChEBI" id="CHEBI:30413"/>
    </cofactor>
</comment>
<comment type="similarity">
    <text evidence="4">Belongs to the cytochrome b560 family.</text>
</comment>
<keyword evidence="11 13" id="KW-0472">Membrane</keyword>
<dbReference type="EMBL" id="JAPEUL010000004">
    <property type="protein sequence ID" value="MCW4628112.1"/>
    <property type="molecule type" value="Genomic_DNA"/>
</dbReference>
<dbReference type="PROSITE" id="PS01000">
    <property type="entry name" value="SDH_CYT_1"/>
    <property type="match status" value="1"/>
</dbReference>
<keyword evidence="7 13" id="KW-0812">Transmembrane</keyword>
<reference evidence="14" key="1">
    <citation type="submission" date="2022-11" db="EMBL/GenBank/DDBJ databases">
        <title>Marinomonas sp. nov., isolated from marine algae.</title>
        <authorList>
            <person name="Choi D.G."/>
            <person name="Kim J.M."/>
            <person name="Lee J.K."/>
            <person name="Baek J.H."/>
            <person name="Jeon C.O."/>
        </authorList>
    </citation>
    <scope>NUCLEOTIDE SEQUENCE</scope>
    <source>
        <strain evidence="14">KJ51-3</strain>
    </source>
</reference>
<dbReference type="Proteomes" id="UP001431181">
    <property type="component" value="Unassembled WGS sequence"/>
</dbReference>
<evidence type="ECO:0000256" key="4">
    <source>
        <dbReference type="ARBA" id="ARBA00007244"/>
    </source>
</evidence>
<dbReference type="Gene3D" id="1.20.1300.10">
    <property type="entry name" value="Fumarate reductase/succinate dehydrogenase, transmembrane subunit"/>
    <property type="match status" value="1"/>
</dbReference>
<evidence type="ECO:0000256" key="9">
    <source>
        <dbReference type="ARBA" id="ARBA00022989"/>
    </source>
</evidence>
<evidence type="ECO:0000256" key="11">
    <source>
        <dbReference type="ARBA" id="ARBA00023136"/>
    </source>
</evidence>
<protein>
    <recommendedName>
        <fullName evidence="5">Succinate dehydrogenase cytochrome b556 subunit</fullName>
    </recommendedName>
</protein>
<keyword evidence="6" id="KW-0349">Heme</keyword>
<feature type="transmembrane region" description="Helical" evidence="13">
    <location>
        <begin position="34"/>
        <end position="54"/>
    </location>
</feature>
<evidence type="ECO:0000256" key="3">
    <source>
        <dbReference type="ARBA" id="ARBA00004141"/>
    </source>
</evidence>
<evidence type="ECO:0000313" key="15">
    <source>
        <dbReference type="Proteomes" id="UP001431181"/>
    </source>
</evidence>
<dbReference type="PANTHER" id="PTHR10978">
    <property type="entry name" value="SUCCINATE DEHYDROGENASE CYTOCHROME B560 SUBUNIT"/>
    <property type="match status" value="1"/>
</dbReference>
<dbReference type="NCBIfam" id="TIGR02970">
    <property type="entry name" value="succ_dehyd_cytB"/>
    <property type="match status" value="1"/>
</dbReference>
<evidence type="ECO:0000256" key="10">
    <source>
        <dbReference type="ARBA" id="ARBA00023004"/>
    </source>
</evidence>
<comment type="function">
    <text evidence="2">Membrane-anchoring subunit of succinate dehydrogenase (SDH).</text>
</comment>
<name>A0ABT3KDC0_9GAMM</name>
<gene>
    <name evidence="14" type="primary">sdhC</name>
    <name evidence="14" type="ORF">ONZ52_03410</name>
</gene>
<proteinExistence type="inferred from homology"/>
<evidence type="ECO:0000256" key="7">
    <source>
        <dbReference type="ARBA" id="ARBA00022692"/>
    </source>
</evidence>
<dbReference type="InterPro" id="IPR034804">
    <property type="entry name" value="SQR/QFR_C/D"/>
</dbReference>
<dbReference type="InterPro" id="IPR018495">
    <property type="entry name" value="Succ_DH_cyt_bsu_CS"/>
</dbReference>
<evidence type="ECO:0000256" key="13">
    <source>
        <dbReference type="SAM" id="Phobius"/>
    </source>
</evidence>
<feature type="transmembrane region" description="Helical" evidence="13">
    <location>
        <begin position="116"/>
        <end position="134"/>
    </location>
</feature>
<feature type="transmembrane region" description="Helical" evidence="13">
    <location>
        <begin position="75"/>
        <end position="96"/>
    </location>
</feature>
<keyword evidence="10" id="KW-0408">Iron</keyword>
<dbReference type="InterPro" id="IPR014314">
    <property type="entry name" value="Succ_DH_cytb556"/>
</dbReference>
<dbReference type="InterPro" id="IPR000701">
    <property type="entry name" value="SuccDH_FuR_B_TM-su"/>
</dbReference>
<comment type="subcellular location">
    <subcellularLocation>
        <location evidence="3">Membrane</location>
        <topology evidence="3">Multi-pass membrane protein</topology>
    </subcellularLocation>
</comment>
<dbReference type="SUPFAM" id="SSF81343">
    <property type="entry name" value="Fumarate reductase respiratory complex transmembrane subunits"/>
    <property type="match status" value="1"/>
</dbReference>
<evidence type="ECO:0000256" key="2">
    <source>
        <dbReference type="ARBA" id="ARBA00004050"/>
    </source>
</evidence>
<sequence length="135" mass="14916">MQSTQNGVKVVNKKRPVNLDILTISQPVTAIVSILHRVTGIILFVGLAFLFYAFDLSLESQEGFDQVVNALQTSFLVKFVIWGVVSALMYHFVAGVKHLFMDMGYFEELESGRNAAIANIAIAAVLIVLAGVWIW</sequence>
<dbReference type="Pfam" id="PF01127">
    <property type="entry name" value="Sdh_cyt"/>
    <property type="match status" value="1"/>
</dbReference>